<evidence type="ECO:0000313" key="1">
    <source>
        <dbReference type="EMBL" id="VVC74998.1"/>
    </source>
</evidence>
<dbReference type="Pfam" id="PF13148">
    <property type="entry name" value="DUF3987"/>
    <property type="match status" value="1"/>
</dbReference>
<keyword evidence="2" id="KW-1185">Reference proteome</keyword>
<dbReference type="KEGG" id="asip:AQUSIP_02720"/>
<protein>
    <recommendedName>
        <fullName evidence="3">DUF3987 domain-containing protein</fullName>
    </recommendedName>
</protein>
<dbReference type="OrthoDB" id="784829at2"/>
<organism evidence="1 2">
    <name type="scientific">Aquicella siphonis</name>
    <dbReference type="NCBI Taxonomy" id="254247"/>
    <lineage>
        <taxon>Bacteria</taxon>
        <taxon>Pseudomonadati</taxon>
        <taxon>Pseudomonadota</taxon>
        <taxon>Gammaproteobacteria</taxon>
        <taxon>Legionellales</taxon>
        <taxon>Coxiellaceae</taxon>
        <taxon>Aquicella</taxon>
    </lineage>
</organism>
<sequence length="330" mass="37081">MKIKNLFHAFHSGADKNDVSSTDAEWTEPESIQNVLMEVHPLPVNHIPEPYRDWITDVAERMQCHLDFVAVAAIVLTSALIGSGCGIKPKQQDDWLVIPNLWGGLIGRPGMLKTPSVGEVMRLLKPLEASAKKAYDADMARYLADMEVYKATREAIKAELIKRKKQELKGKSAANSLETSALTEELHAASEPVKPVWKRYKTNDPTVEKLSELLAENPRGLLLRRDELAGLLASWERDGRDADRAFFIEAWNGDGSMTIDRIGRGTIHVKNLCVSIFGNTQPDKITPYLYQSMCGKDNDGLFQRFQLMVYPDEPSNWRLIDRPANESAIH</sequence>
<evidence type="ECO:0000313" key="2">
    <source>
        <dbReference type="Proteomes" id="UP000324194"/>
    </source>
</evidence>
<accession>A0A5E4PET1</accession>
<proteinExistence type="predicted"/>
<dbReference type="AlphaFoldDB" id="A0A5E4PET1"/>
<dbReference type="RefSeq" id="WP_148337903.1">
    <property type="nucleotide sequence ID" value="NZ_LR699119.1"/>
</dbReference>
<evidence type="ECO:0008006" key="3">
    <source>
        <dbReference type="Google" id="ProtNLM"/>
    </source>
</evidence>
<dbReference type="Proteomes" id="UP000324194">
    <property type="component" value="Chromosome 1"/>
</dbReference>
<dbReference type="EMBL" id="LR699119">
    <property type="protein sequence ID" value="VVC74998.1"/>
    <property type="molecule type" value="Genomic_DNA"/>
</dbReference>
<reference evidence="1 2" key="1">
    <citation type="submission" date="2019-08" db="EMBL/GenBank/DDBJ databases">
        <authorList>
            <person name="Guy L."/>
        </authorList>
    </citation>
    <scope>NUCLEOTIDE SEQUENCE [LARGE SCALE GENOMIC DNA]</scope>
    <source>
        <strain evidence="1 2">SGT-108</strain>
    </source>
</reference>
<gene>
    <name evidence="1" type="ORF">AQUSIP_02720</name>
</gene>
<dbReference type="InterPro" id="IPR025048">
    <property type="entry name" value="DUF3987"/>
</dbReference>
<name>A0A5E4PET1_9COXI</name>